<protein>
    <recommendedName>
        <fullName evidence="4">DUF2946 domain-containing protein</fullName>
    </recommendedName>
</protein>
<organism evidence="2 3">
    <name type="scientific">Pseudomonas mangiferae</name>
    <dbReference type="NCBI Taxonomy" id="2593654"/>
    <lineage>
        <taxon>Bacteria</taxon>
        <taxon>Pseudomonadati</taxon>
        <taxon>Pseudomonadota</taxon>
        <taxon>Gammaproteobacteria</taxon>
        <taxon>Pseudomonadales</taxon>
        <taxon>Pseudomonadaceae</taxon>
        <taxon>Pseudomonas</taxon>
    </lineage>
</organism>
<dbReference type="Proteomes" id="UP000315235">
    <property type="component" value="Unassembled WGS sequence"/>
</dbReference>
<evidence type="ECO:0008006" key="4">
    <source>
        <dbReference type="Google" id="ProtNLM"/>
    </source>
</evidence>
<feature type="region of interest" description="Disordered" evidence="1">
    <location>
        <begin position="1"/>
        <end position="31"/>
    </location>
</feature>
<comment type="caution">
    <text evidence="2">The sequence shown here is derived from an EMBL/GenBank/DDBJ whole genome shotgun (WGS) entry which is preliminary data.</text>
</comment>
<sequence>MQFAESWRTDTSRMPTPGLRHPPDGRAELPSRTGVPFSCAHDAVSSMTRRPTFLALLLALLMLGEPLLAACHGLGACAEEPSWSASGPSLDPVPCGHSLCGKPLCCALPIPALAPLLPGPFAAVRAEASPPSRYASFFPDPLDRPPWAASA</sequence>
<proteinExistence type="predicted"/>
<evidence type="ECO:0000313" key="3">
    <source>
        <dbReference type="Proteomes" id="UP000315235"/>
    </source>
</evidence>
<gene>
    <name evidence="2" type="ORF">FM069_16125</name>
</gene>
<dbReference type="AlphaFoldDB" id="A0A553GVW2"/>
<keyword evidence="3" id="KW-1185">Reference proteome</keyword>
<dbReference type="RefSeq" id="WP_143489395.1">
    <property type="nucleotide sequence ID" value="NZ_VJOY01000012.1"/>
</dbReference>
<reference evidence="2 3" key="1">
    <citation type="submission" date="2019-07" db="EMBL/GenBank/DDBJ databases">
        <title>Pseudomonas mangiferae sp. nov., isolated from bark of mango tree in Thailand.</title>
        <authorList>
            <person name="Srisuk N."/>
            <person name="Anurat P."/>
        </authorList>
    </citation>
    <scope>NUCLEOTIDE SEQUENCE [LARGE SCALE GENOMIC DNA]</scope>
    <source>
        <strain evidence="2 3">DMKU_BBB3-04</strain>
    </source>
</reference>
<accession>A0A553GVW2</accession>
<dbReference type="EMBL" id="VJOY01000012">
    <property type="protein sequence ID" value="TRX73660.1"/>
    <property type="molecule type" value="Genomic_DNA"/>
</dbReference>
<evidence type="ECO:0000256" key="1">
    <source>
        <dbReference type="SAM" id="MobiDB-lite"/>
    </source>
</evidence>
<name>A0A553GVW2_9PSED</name>
<evidence type="ECO:0000313" key="2">
    <source>
        <dbReference type="EMBL" id="TRX73660.1"/>
    </source>
</evidence>